<gene>
    <name evidence="1" type="ORF">H9L22_03325</name>
</gene>
<keyword evidence="2" id="KW-1185">Reference proteome</keyword>
<evidence type="ECO:0000313" key="1">
    <source>
        <dbReference type="EMBL" id="QNP56476.1"/>
    </source>
</evidence>
<proteinExistence type="predicted"/>
<name>A0A7H0H7G0_9ACTN</name>
<dbReference type="AlphaFoldDB" id="A0A7H0H7G0"/>
<organism evidence="1 2">
    <name type="scientific">Tessaracoccus defluvii</name>
    <dbReference type="NCBI Taxonomy" id="1285901"/>
    <lineage>
        <taxon>Bacteria</taxon>
        <taxon>Bacillati</taxon>
        <taxon>Actinomycetota</taxon>
        <taxon>Actinomycetes</taxon>
        <taxon>Propionibacteriales</taxon>
        <taxon>Propionibacteriaceae</taxon>
        <taxon>Tessaracoccus</taxon>
    </lineage>
</organism>
<sequence length="344" mass="37648">MSGDRHIINGVEELAAHLPEMMGYQLAADDTTFALFSQGVSIATGNIGGDAPLQLLPDHFRQMRPTLPPDCSVAVFGWDTAFRERTEAIARGFYQAGFDVQLLGTIEHGSVTCQPLFDPASRITKMIPTVGKLGVRDQTFETREAAMADGTRSGTLRGVLTPDGAELPALDQAEWTRVNLELMHKGVEVSVEEKSEMIAFLADPVVRDAVAVWIIQDDQCDAFLSLWHEAHPDDQRPLAPVAALMQLVGTGASGKAHAILGCSDPDDALLPWLDQVLTLARTPQDVQDAVRRIDPDTDLCWAEWDQILGKERDLPPTETALATYARTEVAFQEMSQTLDRGIDM</sequence>
<dbReference type="KEGG" id="tdf:H9L22_03325"/>
<protein>
    <submittedName>
        <fullName evidence="1">Uncharacterized protein</fullName>
    </submittedName>
</protein>
<dbReference type="Proteomes" id="UP000516117">
    <property type="component" value="Chromosome"/>
</dbReference>
<accession>A0A7H0H7G0</accession>
<evidence type="ECO:0000313" key="2">
    <source>
        <dbReference type="Proteomes" id="UP000516117"/>
    </source>
</evidence>
<dbReference type="EMBL" id="CP060789">
    <property type="protein sequence ID" value="QNP56476.1"/>
    <property type="molecule type" value="Genomic_DNA"/>
</dbReference>
<dbReference type="RefSeq" id="WP_187721585.1">
    <property type="nucleotide sequence ID" value="NZ_BAABBL010000001.1"/>
</dbReference>
<reference evidence="1 2" key="1">
    <citation type="submission" date="2020-08" db="EMBL/GenBank/DDBJ databases">
        <title>Genome sequence of Tessaracoccus defluvii JCM 17540T.</title>
        <authorList>
            <person name="Hyun D.-W."/>
            <person name="Bae J.-W."/>
        </authorList>
    </citation>
    <scope>NUCLEOTIDE SEQUENCE [LARGE SCALE GENOMIC DNA]</scope>
    <source>
        <strain evidence="1 2">JCM 17540</strain>
    </source>
</reference>